<gene>
    <name evidence="3" type="ORF">M3P05_17645</name>
</gene>
<keyword evidence="2" id="KW-0732">Signal</keyword>
<evidence type="ECO:0000256" key="1">
    <source>
        <dbReference type="SAM" id="MobiDB-lite"/>
    </source>
</evidence>
<reference evidence="3 4" key="1">
    <citation type="submission" date="2022-05" db="EMBL/GenBank/DDBJ databases">
        <authorList>
            <person name="Park J.-S."/>
        </authorList>
    </citation>
    <scope>NUCLEOTIDE SEQUENCE [LARGE SCALE GENOMIC DNA]</scope>
    <source>
        <strain evidence="3 4">2012CJ34-2</strain>
    </source>
</reference>
<dbReference type="Proteomes" id="UP001203338">
    <property type="component" value="Unassembled WGS sequence"/>
</dbReference>
<organism evidence="3 4">
    <name type="scientific">Parendozoicomonas callyspongiae</name>
    <dbReference type="NCBI Taxonomy" id="2942213"/>
    <lineage>
        <taxon>Bacteria</taxon>
        <taxon>Pseudomonadati</taxon>
        <taxon>Pseudomonadota</taxon>
        <taxon>Gammaproteobacteria</taxon>
        <taxon>Oceanospirillales</taxon>
        <taxon>Endozoicomonadaceae</taxon>
        <taxon>Parendozoicomonas</taxon>
    </lineage>
</organism>
<evidence type="ECO:0000313" key="3">
    <source>
        <dbReference type="EMBL" id="MCL6271746.1"/>
    </source>
</evidence>
<proteinExistence type="predicted"/>
<feature type="chain" id="PRO_5047214520" description="PepSY domain-containing protein" evidence="2">
    <location>
        <begin position="24"/>
        <end position="144"/>
    </location>
</feature>
<dbReference type="RefSeq" id="WP_249701392.1">
    <property type="nucleotide sequence ID" value="NZ_JAMFLX010000031.1"/>
</dbReference>
<sequence>MKSTGKAVGAIALGMIVTSTAMAWQGGGPNGGKGFRNPEGCAMMSAEQRERELTAAELKDLIKSRMWNDNLTVGEVTPTDKGYTVKIVTVQSGDLVREMDFAKNGLPARVMQRFEDGVMFGPRGGKGHHGGHRWQNQPQPETQS</sequence>
<comment type="caution">
    <text evidence="3">The sequence shown here is derived from an EMBL/GenBank/DDBJ whole genome shotgun (WGS) entry which is preliminary data.</text>
</comment>
<evidence type="ECO:0000313" key="4">
    <source>
        <dbReference type="Proteomes" id="UP001203338"/>
    </source>
</evidence>
<keyword evidence="4" id="KW-1185">Reference proteome</keyword>
<evidence type="ECO:0000256" key="2">
    <source>
        <dbReference type="SAM" id="SignalP"/>
    </source>
</evidence>
<feature type="signal peptide" evidence="2">
    <location>
        <begin position="1"/>
        <end position="23"/>
    </location>
</feature>
<feature type="region of interest" description="Disordered" evidence="1">
    <location>
        <begin position="121"/>
        <end position="144"/>
    </location>
</feature>
<name>A0ABT0PKE7_9GAMM</name>
<dbReference type="EMBL" id="JAMFLX010000031">
    <property type="protein sequence ID" value="MCL6271746.1"/>
    <property type="molecule type" value="Genomic_DNA"/>
</dbReference>
<evidence type="ECO:0008006" key="5">
    <source>
        <dbReference type="Google" id="ProtNLM"/>
    </source>
</evidence>
<feature type="compositionally biased region" description="Polar residues" evidence="1">
    <location>
        <begin position="134"/>
        <end position="144"/>
    </location>
</feature>
<protein>
    <recommendedName>
        <fullName evidence="5">PepSY domain-containing protein</fullName>
    </recommendedName>
</protein>
<accession>A0ABT0PKE7</accession>